<feature type="transmembrane region" description="Helical" evidence="1">
    <location>
        <begin position="52"/>
        <end position="76"/>
    </location>
</feature>
<protein>
    <recommendedName>
        <fullName evidence="3">DUF1772 domain-containing protein</fullName>
    </recommendedName>
</protein>
<organism evidence="2">
    <name type="scientific">Leptolyngbya sp. NK1-12</name>
    <dbReference type="NCBI Taxonomy" id="2547451"/>
    <lineage>
        <taxon>Bacteria</taxon>
        <taxon>Bacillati</taxon>
        <taxon>Cyanobacteriota</taxon>
        <taxon>Cyanophyceae</taxon>
        <taxon>Leptolyngbyales</taxon>
        <taxon>Leptolyngbyaceae</taxon>
        <taxon>Leptolyngbya group</taxon>
        <taxon>Leptolyngbya</taxon>
    </lineage>
</organism>
<evidence type="ECO:0008006" key="3">
    <source>
        <dbReference type="Google" id="ProtNLM"/>
    </source>
</evidence>
<name>A0AA96WJN1_9CYAN</name>
<sequence>MNETTRRFLFVLLFAVVCFQTGAHISQAFVNYPAWEFISAESFPAYHRVMTSGALRVLLLPRVIELALAVVVLWFCPRVLKRWMLVLAIALALWAFLSTVFIQLPIHRQLGALGNQPQLLFQLRATDWLRQIPELLRAALYIWMMSLVVRPQIKAGVTEPETYDYKEIA</sequence>
<proteinExistence type="predicted"/>
<evidence type="ECO:0000256" key="1">
    <source>
        <dbReference type="SAM" id="Phobius"/>
    </source>
</evidence>
<keyword evidence="1" id="KW-0812">Transmembrane</keyword>
<gene>
    <name evidence="2" type="ORF">HJG54_06750</name>
</gene>
<reference evidence="2" key="1">
    <citation type="submission" date="2020-05" db="EMBL/GenBank/DDBJ databases">
        <authorList>
            <person name="Zhu T."/>
            <person name="Keshari N."/>
            <person name="Lu X."/>
        </authorList>
    </citation>
    <scope>NUCLEOTIDE SEQUENCE</scope>
    <source>
        <strain evidence="2">NK1-12</strain>
    </source>
</reference>
<accession>A0AA96WJN1</accession>
<dbReference type="AlphaFoldDB" id="A0AA96WJN1"/>
<dbReference type="RefSeq" id="WP_316434076.1">
    <property type="nucleotide sequence ID" value="NZ_CP053586.1"/>
</dbReference>
<evidence type="ECO:0000313" key="2">
    <source>
        <dbReference type="EMBL" id="WNZ22586.1"/>
    </source>
</evidence>
<dbReference type="EMBL" id="CP053586">
    <property type="protein sequence ID" value="WNZ22586.1"/>
    <property type="molecule type" value="Genomic_DNA"/>
</dbReference>
<feature type="transmembrane region" description="Helical" evidence="1">
    <location>
        <begin position="83"/>
        <end position="106"/>
    </location>
</feature>
<keyword evidence="1" id="KW-0472">Membrane</keyword>
<keyword evidence="1" id="KW-1133">Transmembrane helix</keyword>